<dbReference type="RefSeq" id="WP_382356900.1">
    <property type="nucleotide sequence ID" value="NZ_JBHMBP010000006.1"/>
</dbReference>
<keyword evidence="3" id="KW-1185">Reference proteome</keyword>
<evidence type="ECO:0000313" key="3">
    <source>
        <dbReference type="Proteomes" id="UP001596470"/>
    </source>
</evidence>
<feature type="region of interest" description="Disordered" evidence="1">
    <location>
        <begin position="296"/>
        <end position="315"/>
    </location>
</feature>
<sequence>MTAFTVRWDPHAIRVGDRPPHPERTMLVEARGALLYWDALDLRPHPAAEVFDARAAGEWLWEVYGPETAADVLDGAASVATEWDSPVLAAARNLALLHWAGAWWPASHAAAVPALPADLLRAETAWYTAGLDHLLDDEAAVERALADVDLTALTGRTDHETAALAADLADLADAFGVELRSAAMRREDWALAAGGAEPGLAVASGSAPIDWSLVPARALDAAGEATWRFENRSGAWMLAVTAPAAPGAVPTALTAVVGAVEVPLHYDPDTNTFGGEAPAPPEFAMRLGGGRPIEVRSPGYVADGPDRASSDPDRAERRAALVAFARERLASPAATLTERSAA</sequence>
<protein>
    <submittedName>
        <fullName evidence="2">Uncharacterized protein</fullName>
    </submittedName>
</protein>
<evidence type="ECO:0000313" key="2">
    <source>
        <dbReference type="EMBL" id="MFC6960451.1"/>
    </source>
</evidence>
<feature type="compositionally biased region" description="Basic and acidic residues" evidence="1">
    <location>
        <begin position="304"/>
        <end position="315"/>
    </location>
</feature>
<name>A0ABW2DI85_9ACTN</name>
<comment type="caution">
    <text evidence="2">The sequence shown here is derived from an EMBL/GenBank/DDBJ whole genome shotgun (WGS) entry which is preliminary data.</text>
</comment>
<dbReference type="Proteomes" id="UP001596470">
    <property type="component" value="Unassembled WGS sequence"/>
</dbReference>
<organism evidence="2 3">
    <name type="scientific">Glycomyces mayteni</name>
    <dbReference type="NCBI Taxonomy" id="543887"/>
    <lineage>
        <taxon>Bacteria</taxon>
        <taxon>Bacillati</taxon>
        <taxon>Actinomycetota</taxon>
        <taxon>Actinomycetes</taxon>
        <taxon>Glycomycetales</taxon>
        <taxon>Glycomycetaceae</taxon>
        <taxon>Glycomyces</taxon>
    </lineage>
</organism>
<gene>
    <name evidence="2" type="ORF">ACFQS3_24960</name>
</gene>
<reference evidence="3" key="1">
    <citation type="journal article" date="2019" name="Int. J. Syst. Evol. Microbiol.">
        <title>The Global Catalogue of Microorganisms (GCM) 10K type strain sequencing project: providing services to taxonomists for standard genome sequencing and annotation.</title>
        <authorList>
            <consortium name="The Broad Institute Genomics Platform"/>
            <consortium name="The Broad Institute Genome Sequencing Center for Infectious Disease"/>
            <person name="Wu L."/>
            <person name="Ma J."/>
        </authorList>
    </citation>
    <scope>NUCLEOTIDE SEQUENCE [LARGE SCALE GENOMIC DNA]</scope>
    <source>
        <strain evidence="3">KACC 12634</strain>
    </source>
</reference>
<proteinExistence type="predicted"/>
<evidence type="ECO:0000256" key="1">
    <source>
        <dbReference type="SAM" id="MobiDB-lite"/>
    </source>
</evidence>
<dbReference type="EMBL" id="JBHSYS010000006">
    <property type="protein sequence ID" value="MFC6960451.1"/>
    <property type="molecule type" value="Genomic_DNA"/>
</dbReference>
<accession>A0ABW2DI85</accession>